<dbReference type="InterPro" id="IPR036097">
    <property type="entry name" value="HisK_dim/P_sf"/>
</dbReference>
<proteinExistence type="predicted"/>
<dbReference type="PANTHER" id="PTHR43065:SF10">
    <property type="entry name" value="PEROXIDE STRESS-ACTIVATED HISTIDINE KINASE MAK3"/>
    <property type="match status" value="1"/>
</dbReference>
<feature type="domain" description="Histidine kinase" evidence="9">
    <location>
        <begin position="20"/>
        <end position="232"/>
    </location>
</feature>
<keyword evidence="6" id="KW-0418">Kinase</keyword>
<gene>
    <name evidence="10" type="ORF">MAG551_00902</name>
</gene>
<dbReference type="SUPFAM" id="SSF47384">
    <property type="entry name" value="Homodimeric domain of signal transducing histidine kinase"/>
    <property type="match status" value="1"/>
</dbReference>
<dbReference type="Pfam" id="PF00512">
    <property type="entry name" value="HisKA"/>
    <property type="match status" value="1"/>
</dbReference>
<keyword evidence="4" id="KW-0808">Transferase</keyword>
<dbReference type="Gene3D" id="1.10.287.130">
    <property type="match status" value="1"/>
</dbReference>
<accession>A0A942A3H8</accession>
<dbReference type="InterPro" id="IPR005467">
    <property type="entry name" value="His_kinase_dom"/>
</dbReference>
<reference evidence="10" key="1">
    <citation type="journal article" date="2021" name="ISME J.">
        <title>Fine-scale metabolic discontinuity in a stratified prokaryote microbiome of a Red Sea deep halocline.</title>
        <authorList>
            <person name="Michoud G."/>
            <person name="Ngugi D.K."/>
            <person name="Barozzi A."/>
            <person name="Merlino G."/>
            <person name="Calleja M.L."/>
            <person name="Delgado-Huertas A."/>
            <person name="Moran X.A.G."/>
            <person name="Daffonchio D."/>
        </authorList>
    </citation>
    <scope>NUCLEOTIDE SEQUENCE</scope>
    <source>
        <strain evidence="10">SuakinDeep_MAG55_1</strain>
    </source>
</reference>
<comment type="caution">
    <text evidence="10">The sequence shown here is derived from an EMBL/GenBank/DDBJ whole genome shotgun (WGS) entry which is preliminary data.</text>
</comment>
<dbReference type="Pfam" id="PF02518">
    <property type="entry name" value="HATPase_c"/>
    <property type="match status" value="1"/>
</dbReference>
<keyword evidence="5" id="KW-0547">Nucleotide-binding</keyword>
<dbReference type="EC" id="2.7.13.3" evidence="2"/>
<dbReference type="InterPro" id="IPR003594">
    <property type="entry name" value="HATPase_dom"/>
</dbReference>
<dbReference type="SMART" id="SM00387">
    <property type="entry name" value="HATPase_c"/>
    <property type="match status" value="1"/>
</dbReference>
<dbReference type="InterPro" id="IPR004358">
    <property type="entry name" value="Sig_transdc_His_kin-like_C"/>
</dbReference>
<dbReference type="PRINTS" id="PR00344">
    <property type="entry name" value="BCTRLSENSOR"/>
</dbReference>
<sequence>MTNNNIDSAELDSLNTLAAGLVHEIKNPLNAISINLQLLNEDLQNSKIEKDSKISRRVRLLQNEVNRLDSILSDFLRFAKRHELHLEACDINEVIDSVLDFISPEAMQNSIRILKSYDTKLPKCNLDSNVIKQALLNVILNAQQAMPEGGELIVRTYGNSEDIFIDITDTGVGIQRDKIDRIFQVYYSTKKSGTGLGLPAAKRIIEENKGTISIRSEDGKGSSFLIKLPVNSKFQEE</sequence>
<dbReference type="SMART" id="SM00388">
    <property type="entry name" value="HisKA"/>
    <property type="match status" value="1"/>
</dbReference>
<dbReference type="PROSITE" id="PS50109">
    <property type="entry name" value="HIS_KIN"/>
    <property type="match status" value="1"/>
</dbReference>
<dbReference type="GO" id="GO:0005524">
    <property type="term" value="F:ATP binding"/>
    <property type="evidence" value="ECO:0007669"/>
    <property type="project" value="UniProtKB-KW"/>
</dbReference>
<dbReference type="SUPFAM" id="SSF55874">
    <property type="entry name" value="ATPase domain of HSP90 chaperone/DNA topoisomerase II/histidine kinase"/>
    <property type="match status" value="1"/>
</dbReference>
<dbReference type="PANTHER" id="PTHR43065">
    <property type="entry name" value="SENSOR HISTIDINE KINASE"/>
    <property type="match status" value="1"/>
</dbReference>
<dbReference type="GO" id="GO:0000155">
    <property type="term" value="F:phosphorelay sensor kinase activity"/>
    <property type="evidence" value="ECO:0007669"/>
    <property type="project" value="InterPro"/>
</dbReference>
<dbReference type="Proteomes" id="UP000722750">
    <property type="component" value="Unassembled WGS sequence"/>
</dbReference>
<evidence type="ECO:0000313" key="10">
    <source>
        <dbReference type="EMBL" id="MBS1257849.1"/>
    </source>
</evidence>
<protein>
    <recommendedName>
        <fullName evidence="2">histidine kinase</fullName>
        <ecNumber evidence="2">2.7.13.3</ecNumber>
    </recommendedName>
</protein>
<dbReference type="InterPro" id="IPR003661">
    <property type="entry name" value="HisK_dim/P_dom"/>
</dbReference>
<evidence type="ECO:0000259" key="9">
    <source>
        <dbReference type="PROSITE" id="PS50109"/>
    </source>
</evidence>
<evidence type="ECO:0000256" key="4">
    <source>
        <dbReference type="ARBA" id="ARBA00022679"/>
    </source>
</evidence>
<name>A0A942A3H8_9BACT</name>
<evidence type="ECO:0000256" key="3">
    <source>
        <dbReference type="ARBA" id="ARBA00022553"/>
    </source>
</evidence>
<dbReference type="AlphaFoldDB" id="A0A942A3H8"/>
<evidence type="ECO:0000313" key="11">
    <source>
        <dbReference type="Proteomes" id="UP000722750"/>
    </source>
</evidence>
<evidence type="ECO:0000256" key="7">
    <source>
        <dbReference type="ARBA" id="ARBA00022840"/>
    </source>
</evidence>
<keyword evidence="8" id="KW-0902">Two-component regulatory system</keyword>
<evidence type="ECO:0000256" key="1">
    <source>
        <dbReference type="ARBA" id="ARBA00000085"/>
    </source>
</evidence>
<evidence type="ECO:0000256" key="8">
    <source>
        <dbReference type="ARBA" id="ARBA00023012"/>
    </source>
</evidence>
<comment type="catalytic activity">
    <reaction evidence="1">
        <text>ATP + protein L-histidine = ADP + protein N-phospho-L-histidine.</text>
        <dbReference type="EC" id="2.7.13.3"/>
    </reaction>
</comment>
<organism evidence="10 11">
    <name type="scientific">Candidatus Scalindua arabica</name>
    <dbReference type="NCBI Taxonomy" id="1127984"/>
    <lineage>
        <taxon>Bacteria</taxon>
        <taxon>Pseudomonadati</taxon>
        <taxon>Planctomycetota</taxon>
        <taxon>Candidatus Brocadiia</taxon>
        <taxon>Candidatus Brocadiales</taxon>
        <taxon>Candidatus Scalinduaceae</taxon>
        <taxon>Candidatus Scalindua</taxon>
    </lineage>
</organism>
<evidence type="ECO:0000256" key="6">
    <source>
        <dbReference type="ARBA" id="ARBA00022777"/>
    </source>
</evidence>
<dbReference type="EMBL" id="JAANXD010000040">
    <property type="protein sequence ID" value="MBS1257849.1"/>
    <property type="molecule type" value="Genomic_DNA"/>
</dbReference>
<evidence type="ECO:0000256" key="2">
    <source>
        <dbReference type="ARBA" id="ARBA00012438"/>
    </source>
</evidence>
<keyword evidence="3" id="KW-0597">Phosphoprotein</keyword>
<dbReference type="CDD" id="cd00082">
    <property type="entry name" value="HisKA"/>
    <property type="match status" value="1"/>
</dbReference>
<keyword evidence="7" id="KW-0067">ATP-binding</keyword>
<evidence type="ECO:0000256" key="5">
    <source>
        <dbReference type="ARBA" id="ARBA00022741"/>
    </source>
</evidence>
<dbReference type="Gene3D" id="3.30.565.10">
    <property type="entry name" value="Histidine kinase-like ATPase, C-terminal domain"/>
    <property type="match status" value="1"/>
</dbReference>
<dbReference type="InterPro" id="IPR036890">
    <property type="entry name" value="HATPase_C_sf"/>
</dbReference>